<evidence type="ECO:0000256" key="1">
    <source>
        <dbReference type="ARBA" id="ARBA00008356"/>
    </source>
</evidence>
<dbReference type="PANTHER" id="PTHR28637:SF13">
    <property type="entry name" value="EXPRESSED PROTEIN"/>
    <property type="match status" value="1"/>
</dbReference>
<gene>
    <name evidence="5" type="ORF">SADUNF_Sadunf04G0046900</name>
</gene>
<dbReference type="PANTHER" id="PTHR28637">
    <property type="entry name" value="DNA REPLICATION FACTOR CDT1"/>
    <property type="match status" value="1"/>
</dbReference>
<keyword evidence="2" id="KW-0131">Cell cycle</keyword>
<dbReference type="AlphaFoldDB" id="A0A835N2N7"/>
<feature type="domain" description="CDT1 Geminin-binding" evidence="4">
    <location>
        <begin position="69"/>
        <end position="198"/>
    </location>
</feature>
<dbReference type="SMART" id="SM01075">
    <property type="entry name" value="CDT1"/>
    <property type="match status" value="1"/>
</dbReference>
<feature type="compositionally biased region" description="Basic and acidic residues" evidence="3">
    <location>
        <begin position="366"/>
        <end position="376"/>
    </location>
</feature>
<dbReference type="GO" id="GO:0005634">
    <property type="term" value="C:nucleus"/>
    <property type="evidence" value="ECO:0007669"/>
    <property type="project" value="TreeGrafter"/>
</dbReference>
<dbReference type="InterPro" id="IPR032054">
    <property type="entry name" value="Cdt1_C"/>
</dbReference>
<dbReference type="GO" id="GO:0000278">
    <property type="term" value="P:mitotic cell cycle"/>
    <property type="evidence" value="ECO:0007669"/>
    <property type="project" value="TreeGrafter"/>
</dbReference>
<dbReference type="GO" id="GO:0070182">
    <property type="term" value="F:DNA polymerase binding"/>
    <property type="evidence" value="ECO:0007669"/>
    <property type="project" value="TreeGrafter"/>
</dbReference>
<dbReference type="InterPro" id="IPR038090">
    <property type="entry name" value="Cdt1_C_WH_dom_sf"/>
</dbReference>
<keyword evidence="6" id="KW-1185">Reference proteome</keyword>
<dbReference type="Gene3D" id="1.10.10.1420">
    <property type="entry name" value="DNA replication factor Cdt1, C-terminal WH domain"/>
    <property type="match status" value="1"/>
</dbReference>
<accession>A0A835N2N7</accession>
<protein>
    <recommendedName>
        <fullName evidence="4">CDT1 Geminin-binding domain-containing protein</fullName>
    </recommendedName>
</protein>
<dbReference type="EMBL" id="JADGMS010000004">
    <property type="protein sequence ID" value="KAF9683751.1"/>
    <property type="molecule type" value="Genomic_DNA"/>
</dbReference>
<proteinExistence type="inferred from homology"/>
<evidence type="ECO:0000259" key="4">
    <source>
        <dbReference type="SMART" id="SM01075"/>
    </source>
</evidence>
<dbReference type="OrthoDB" id="341730at2759"/>
<dbReference type="InterPro" id="IPR045173">
    <property type="entry name" value="Cdt1"/>
</dbReference>
<sequence length="668" mass="74438">MEQRGCEERGQRVSDLKCKKTDTTVDESNQKPETIETRKSLEASMFASQTPVKTNEPLHAKFREGELEILQRYSTIVELFDSMNCSLRLLALSKKSPTFQNISAQVEVLTQRKFSYKHLAQIKYLLPEAIQTDKILVHDKKSLCMKPEMKSGVLFDAVEGHDEESDFIALRQVFASRLVDYFIKHPEACDIPQAILTGLFNQCKEAAFEDKACDNSMAVYCEPFNERSETIAPEPMFADQSREYLPAAIESQMLSTPSHLGLSFNRHFSQKTFSEEEKTHLLASPVLPSVSPSCDLHNEHLIEARTGEFPDFCSNSNGQTNLDIKSEQARQLCIPYSKSTSVNPMPSQPINPDVSVDVYTSTSPKCKPDSSVDKSLLETPAQSTPRRAMQSSDDKHNDTAGQKQTFSCKPAKRVLDFSCLDDDKGASEYCEFLHDNSTQPLAGSSSLLKKVEGSLGHSSVDKKTCQSDTVPQQMSIQLPDLVSLVHHIFQSVNFSPITKEELVHKIILDSLDVVDRREVEEQLGILEKQVPDWICRVPAPSGDVLYKWDQENVRLEHSSGDGHSIGHHLKLINKGLRVDSHSVVGSLSACGKNQDLLSGELVLGMIFRFLLGANAIVGTALIDMNCSDGEIKIAQLVFKQMGTEDVSSWTSLLDRFAVQLFRVSKPSA</sequence>
<dbReference type="InterPro" id="IPR011990">
    <property type="entry name" value="TPR-like_helical_dom_sf"/>
</dbReference>
<dbReference type="InterPro" id="IPR014939">
    <property type="entry name" value="CDT1_Gemini-bd-like"/>
</dbReference>
<evidence type="ECO:0000256" key="3">
    <source>
        <dbReference type="SAM" id="MobiDB-lite"/>
    </source>
</evidence>
<evidence type="ECO:0000313" key="6">
    <source>
        <dbReference type="Proteomes" id="UP000657918"/>
    </source>
</evidence>
<dbReference type="GO" id="GO:0030174">
    <property type="term" value="P:regulation of DNA-templated DNA replication initiation"/>
    <property type="evidence" value="ECO:0007669"/>
    <property type="project" value="InterPro"/>
</dbReference>
<feature type="compositionally biased region" description="Polar residues" evidence="3">
    <location>
        <begin position="340"/>
        <end position="350"/>
    </location>
</feature>
<dbReference type="GO" id="GO:0003677">
    <property type="term" value="F:DNA binding"/>
    <property type="evidence" value="ECO:0007669"/>
    <property type="project" value="InterPro"/>
</dbReference>
<feature type="region of interest" description="Disordered" evidence="3">
    <location>
        <begin position="340"/>
        <end position="405"/>
    </location>
</feature>
<comment type="similarity">
    <text evidence="1">Belongs to the Cdt1 family.</text>
</comment>
<comment type="caution">
    <text evidence="5">The sequence shown here is derived from an EMBL/GenBank/DDBJ whole genome shotgun (WGS) entry which is preliminary data.</text>
</comment>
<evidence type="ECO:0000313" key="5">
    <source>
        <dbReference type="EMBL" id="KAF9683751.1"/>
    </source>
</evidence>
<feature type="region of interest" description="Disordered" evidence="3">
    <location>
        <begin position="1"/>
        <end position="34"/>
    </location>
</feature>
<dbReference type="Proteomes" id="UP000657918">
    <property type="component" value="Chromosome 4"/>
</dbReference>
<evidence type="ECO:0000256" key="2">
    <source>
        <dbReference type="ARBA" id="ARBA00023306"/>
    </source>
</evidence>
<dbReference type="Pfam" id="PF16679">
    <property type="entry name" value="CDT1_C"/>
    <property type="match status" value="1"/>
</dbReference>
<dbReference type="SUPFAM" id="SSF46785">
    <property type="entry name" value="Winged helix' DNA-binding domain"/>
    <property type="match status" value="1"/>
</dbReference>
<reference evidence="5 6" key="1">
    <citation type="submission" date="2020-10" db="EMBL/GenBank/DDBJ databases">
        <title>Plant Genome Project.</title>
        <authorList>
            <person name="Zhang R.-G."/>
        </authorList>
    </citation>
    <scope>NUCLEOTIDE SEQUENCE [LARGE SCALE GENOMIC DNA]</scope>
    <source>
        <strain evidence="5">FAFU-HL-1</strain>
        <tissue evidence="5">Leaf</tissue>
    </source>
</reference>
<dbReference type="InterPro" id="IPR036390">
    <property type="entry name" value="WH_DNA-bd_sf"/>
</dbReference>
<dbReference type="Gene3D" id="1.25.40.10">
    <property type="entry name" value="Tetratricopeptide repeat domain"/>
    <property type="match status" value="1"/>
</dbReference>
<dbReference type="Pfam" id="PF08839">
    <property type="entry name" value="CDT1"/>
    <property type="match status" value="1"/>
</dbReference>
<name>A0A835N2N7_9ROSI</name>
<organism evidence="5 6">
    <name type="scientific">Salix dunnii</name>
    <dbReference type="NCBI Taxonomy" id="1413687"/>
    <lineage>
        <taxon>Eukaryota</taxon>
        <taxon>Viridiplantae</taxon>
        <taxon>Streptophyta</taxon>
        <taxon>Embryophyta</taxon>
        <taxon>Tracheophyta</taxon>
        <taxon>Spermatophyta</taxon>
        <taxon>Magnoliopsida</taxon>
        <taxon>eudicotyledons</taxon>
        <taxon>Gunneridae</taxon>
        <taxon>Pentapetalae</taxon>
        <taxon>rosids</taxon>
        <taxon>fabids</taxon>
        <taxon>Malpighiales</taxon>
        <taxon>Salicaceae</taxon>
        <taxon>Saliceae</taxon>
        <taxon>Salix</taxon>
    </lineage>
</organism>
<dbReference type="GO" id="GO:0000076">
    <property type="term" value="P:DNA replication checkpoint signaling"/>
    <property type="evidence" value="ECO:0007669"/>
    <property type="project" value="TreeGrafter"/>
</dbReference>
<dbReference type="CDD" id="cd08674">
    <property type="entry name" value="Cdt1_m"/>
    <property type="match status" value="1"/>
</dbReference>
<feature type="compositionally biased region" description="Polar residues" evidence="3">
    <location>
        <begin position="380"/>
        <end position="391"/>
    </location>
</feature>
<dbReference type="GO" id="GO:0071163">
    <property type="term" value="P:DNA replication preinitiation complex assembly"/>
    <property type="evidence" value="ECO:0007669"/>
    <property type="project" value="InterPro"/>
</dbReference>